<evidence type="ECO:0000256" key="1">
    <source>
        <dbReference type="SAM" id="Phobius"/>
    </source>
</evidence>
<evidence type="ECO:0000313" key="4">
    <source>
        <dbReference type="EMBL" id="KTC78819.1"/>
    </source>
</evidence>
<keyword evidence="1" id="KW-0472">Membrane</keyword>
<dbReference type="Gene3D" id="1.25.40.830">
    <property type="match status" value="1"/>
</dbReference>
<comment type="caution">
    <text evidence="4">The sequence shown here is derived from an EMBL/GenBank/DDBJ whole genome shotgun (WGS) entry which is preliminary data.</text>
</comment>
<evidence type="ECO:0000313" key="5">
    <source>
        <dbReference type="Proteomes" id="UP000054921"/>
    </source>
</evidence>
<dbReference type="STRING" id="28084.Lche_0839"/>
<dbReference type="Pfam" id="PF18172">
    <property type="entry name" value="LepB_GAP_N"/>
    <property type="match status" value="1"/>
</dbReference>
<evidence type="ECO:0000259" key="3">
    <source>
        <dbReference type="Pfam" id="PF18227"/>
    </source>
</evidence>
<feature type="transmembrane region" description="Helical" evidence="1">
    <location>
        <begin position="1179"/>
        <end position="1201"/>
    </location>
</feature>
<keyword evidence="1" id="KW-0812">Transmembrane</keyword>
<name>A0A0W0S5Q9_9GAMM</name>
<dbReference type="Pfam" id="PF18227">
    <property type="entry name" value="LepB_GAP_C"/>
    <property type="match status" value="1"/>
</dbReference>
<accession>A0A0W0S5Q9</accession>
<dbReference type="EMBL" id="LNXW01000013">
    <property type="protein sequence ID" value="KTC78819.1"/>
    <property type="molecule type" value="Genomic_DNA"/>
</dbReference>
<dbReference type="PATRIC" id="fig|28084.5.peg.904"/>
<proteinExistence type="predicted"/>
<feature type="domain" description="LepB GAP" evidence="3">
    <location>
        <begin position="752"/>
        <end position="829"/>
    </location>
</feature>
<dbReference type="AlphaFoldDB" id="A0A0W0S5Q9"/>
<gene>
    <name evidence="4" type="primary">lepB_1</name>
    <name evidence="4" type="ORF">Lche_0839</name>
</gene>
<dbReference type="Gene3D" id="1.20.120.1700">
    <property type="match status" value="1"/>
</dbReference>
<dbReference type="InterPro" id="IPR040484">
    <property type="entry name" value="LepB_GAP_C"/>
</dbReference>
<sequence>MYLFLQQDSLVCYHSGNLIEVLKKMSDMKFDILSCTIDQDQMVVAKQWADTFIYNAKDDVAINMTQFLLACLACGDFKTRSYLSKSSNLQAPSDQLTIADYVSHASRVILDYQELNGTNRKELLNYFPAPGSENTVFSRSATHNVTRGIDGTVIEGKGVLLGIMGQLPVMIKTPLDFGINIAMGGMGKTNFYGKKIANNGCSGHFYFHRNDNQSLVLLGLEQTAPAASALEFLLGTKKDPDEVQQNHDQFGQGHSLKGASDTYTAAGSLYFSDPVYQAKLLLEKGVFPPDKYGAMRVTITDENWPYITQFLDQLKKASLEEESHQKHLLDLLLSKPKTATPAQGEYLSYIALDFDSYLKRVYQVFITESQLDAENQLTLFNLQSQLLATIKKLQQGHIEHYEAFKEQMTQIIQTKNTPPEYQQAILRIQKLFELQLKIDPKLKQTHEELLLKNLYDDLQEESKLLLEKLLRIQKHFQELSNEKEKESITHFLQQIDIHIKELQKSFPTFSVEIDLSSSWVMCDYPVSISMDSIEQLKKIIERAELFTKPIALTGKDAIAFPELVLGWEEQLLPFAQINLIDYTELNLNDLAQQFNDYVHTLAQESELFNLWEHQPDQTTNILADFFMKQSEFELGQTLVGQYRESTLLKHLFSLDLTDLGSAGFKPYAELNTEYKKHHPNSYWYQVNELLTAGSDVILMLRALKIQQTTKSSWEGMNATVTLFQEAVLRFKKANDELQRFRSTLQKSSVEVFESPFFYSINDETLQQMNGVQLATICLEELNAASPSILVNRIMKNQALWQTIDQALQNETLTNRKDVENKIITLRQIRHFWELVQQFKEHSDLEAKKDLFAKMQSAATESTSIFGAAETIEHAQIELQQLQEYLQQGLNVATEENKPAALDLLEEKYNKLPEHERNHYASQLSQVKKEMYQFYLGQINLSQNIEERKTIFLILNQLFVKLPLDLQKQFQVEHQTRQIEDILYGLYDRLKKATSVADKKRVFDDRTFSNTIENFESLSSTLTAEDAQKTHKQLIRDQRIYEQLLETQIISQESLVKPIDLLLTQFEPILDKIASSLQSQLIGAALHDAIFKQVILTKIENKKLSSVVIHDLLTLKTFRDKKIKLSKEKGYGNEYDQSINQFYEKALNIRLSGLPIQKQAHDLMKAAKDEFSHRHDTRRLIADIAMIITGIGLFAGFARLAAGKTFFFSSAKTDRELELKNQWLCDYQQLTPKDENEIPLLAAPAA</sequence>
<organism evidence="4 5">
    <name type="scientific">Legionella cherrii</name>
    <dbReference type="NCBI Taxonomy" id="28084"/>
    <lineage>
        <taxon>Bacteria</taxon>
        <taxon>Pseudomonadati</taxon>
        <taxon>Pseudomonadota</taxon>
        <taxon>Gammaproteobacteria</taxon>
        <taxon>Legionellales</taxon>
        <taxon>Legionellaceae</taxon>
        <taxon>Legionella</taxon>
    </lineage>
</organism>
<dbReference type="Proteomes" id="UP000054921">
    <property type="component" value="Unassembled WGS sequence"/>
</dbReference>
<keyword evidence="1" id="KW-1133">Transmembrane helix</keyword>
<dbReference type="InterPro" id="IPR041585">
    <property type="entry name" value="LepB_GAP_N"/>
</dbReference>
<protein>
    <submittedName>
        <fullName evidence="4">Effector protein B, substrate of the Dot/Icm secretion system</fullName>
    </submittedName>
</protein>
<evidence type="ECO:0000259" key="2">
    <source>
        <dbReference type="Pfam" id="PF18172"/>
    </source>
</evidence>
<feature type="domain" description="LepB GAP" evidence="2">
    <location>
        <begin position="556"/>
        <end position="739"/>
    </location>
</feature>
<reference evidence="4 5" key="1">
    <citation type="submission" date="2015-11" db="EMBL/GenBank/DDBJ databases">
        <title>Genomic analysis of 38 Legionella species identifies large and diverse effector repertoires.</title>
        <authorList>
            <person name="Burstein D."/>
            <person name="Amaro F."/>
            <person name="Zusman T."/>
            <person name="Lifshitz Z."/>
            <person name="Cohen O."/>
            <person name="Gilbert J.A."/>
            <person name="Pupko T."/>
            <person name="Shuman H.A."/>
            <person name="Segal G."/>
        </authorList>
    </citation>
    <scope>NUCLEOTIDE SEQUENCE [LARGE SCALE GENOMIC DNA]</scope>
    <source>
        <strain evidence="4 5">ORW</strain>
    </source>
</reference>